<comment type="caution">
    <text evidence="2">The sequence shown here is derived from an EMBL/GenBank/DDBJ whole genome shotgun (WGS) entry which is preliminary data.</text>
</comment>
<protein>
    <submittedName>
        <fullName evidence="2">Uncharacterized protein</fullName>
    </submittedName>
</protein>
<accession>A0A150HXX8</accession>
<evidence type="ECO:0000313" key="2">
    <source>
        <dbReference type="EMBL" id="KXZ71621.1"/>
    </source>
</evidence>
<dbReference type="AlphaFoldDB" id="A0A150HXX8"/>
<proteinExistence type="predicted"/>
<evidence type="ECO:0000256" key="1">
    <source>
        <dbReference type="SAM" id="SignalP"/>
    </source>
</evidence>
<evidence type="ECO:0000313" key="3">
    <source>
        <dbReference type="Proteomes" id="UP000075544"/>
    </source>
</evidence>
<reference evidence="2 3" key="1">
    <citation type="journal article" date="2016" name="Sci. Rep.">
        <title>Genomic and phenotypic characterization of the species Acinetobacter venetianus.</title>
        <authorList>
            <person name="Fondi M."/>
            <person name="Maida I."/>
            <person name="Perrin E."/>
            <person name="Orlandini V."/>
            <person name="La Torre L."/>
            <person name="Bosi E."/>
            <person name="Negroni A."/>
            <person name="Zanaroli G."/>
            <person name="Fava F."/>
            <person name="Decorosi F."/>
            <person name="Giovannetti L."/>
            <person name="Viti C."/>
            <person name="Vaneechoutte M."/>
            <person name="Dijkshoorn L."/>
            <person name="Fani R."/>
        </authorList>
    </citation>
    <scope>NUCLEOTIDE SEQUENCE [LARGE SCALE GENOMIC DNA]</scope>
    <source>
        <strain evidence="2 3">LUH13518</strain>
    </source>
</reference>
<feature type="signal peptide" evidence="1">
    <location>
        <begin position="1"/>
        <end position="20"/>
    </location>
</feature>
<dbReference type="RefSeq" id="WP_061524369.1">
    <property type="nucleotide sequence ID" value="NZ_JRHX01000034.1"/>
</dbReference>
<dbReference type="PATRIC" id="fig|52133.19.peg.1222"/>
<dbReference type="Proteomes" id="UP000075544">
    <property type="component" value="Unassembled WGS sequence"/>
</dbReference>
<organism evidence="2 3">
    <name type="scientific">Acinetobacter venetianus</name>
    <dbReference type="NCBI Taxonomy" id="52133"/>
    <lineage>
        <taxon>Bacteria</taxon>
        <taxon>Pseudomonadati</taxon>
        <taxon>Pseudomonadota</taxon>
        <taxon>Gammaproteobacteria</taxon>
        <taxon>Moraxellales</taxon>
        <taxon>Moraxellaceae</taxon>
        <taxon>Acinetobacter</taxon>
    </lineage>
</organism>
<sequence length="203" mass="22896">MMRKLILASIFICSPIITQAGIPPEIIKDAENKGNLKTLLSKKCSLDKWKAVDEHYIPPNGCNLTFSELYAHDKSFRKKVSDAFKESPFDGRSFDVEDSSQLYPPNGDADKGWLIITQTGARSGTRATVFSVPEYDQTVTFISNRIFLDDKDCKYGFYGDNKQTLALEYAVNHINGIDNNLKNCKQLTKINLNDIYEGKHSTK</sequence>
<gene>
    <name evidence="2" type="ORF">AVENLUH13518_01197</name>
</gene>
<feature type="chain" id="PRO_5007563089" evidence="1">
    <location>
        <begin position="21"/>
        <end position="203"/>
    </location>
</feature>
<name>A0A150HXX8_9GAMM</name>
<keyword evidence="1" id="KW-0732">Signal</keyword>
<dbReference type="EMBL" id="JRHX01000034">
    <property type="protein sequence ID" value="KXZ71621.1"/>
    <property type="molecule type" value="Genomic_DNA"/>
</dbReference>